<keyword evidence="2" id="KW-1185">Reference proteome</keyword>
<protein>
    <submittedName>
        <fullName evidence="1">Uncharacterized protein</fullName>
    </submittedName>
</protein>
<comment type="caution">
    <text evidence="1">The sequence shown here is derived from an EMBL/GenBank/DDBJ whole genome shotgun (WGS) entry which is preliminary data.</text>
</comment>
<reference evidence="1" key="2">
    <citation type="submission" date="2023-05" db="EMBL/GenBank/DDBJ databases">
        <authorList>
            <consortium name="Lawrence Berkeley National Laboratory"/>
            <person name="Steindorff A."/>
            <person name="Hensen N."/>
            <person name="Bonometti L."/>
            <person name="Westerberg I."/>
            <person name="Brannstrom I.O."/>
            <person name="Guillou S."/>
            <person name="Cros-Aarteil S."/>
            <person name="Calhoun S."/>
            <person name="Haridas S."/>
            <person name="Kuo A."/>
            <person name="Mondo S."/>
            <person name="Pangilinan J."/>
            <person name="Riley R."/>
            <person name="Labutti K."/>
            <person name="Andreopoulos B."/>
            <person name="Lipzen A."/>
            <person name="Chen C."/>
            <person name="Yanf M."/>
            <person name="Daum C."/>
            <person name="Ng V."/>
            <person name="Clum A."/>
            <person name="Ohm R."/>
            <person name="Martin F."/>
            <person name="Silar P."/>
            <person name="Natvig D."/>
            <person name="Lalanne C."/>
            <person name="Gautier V."/>
            <person name="Ament-Velasquez S.L."/>
            <person name="Kruys A."/>
            <person name="Hutchinson M.I."/>
            <person name="Powell A.J."/>
            <person name="Barry K."/>
            <person name="Miller A.N."/>
            <person name="Grigoriev I.V."/>
            <person name="Debuchy R."/>
            <person name="Gladieux P."/>
            <person name="Thoren M.H."/>
            <person name="Johannesson H."/>
        </authorList>
    </citation>
    <scope>NUCLEOTIDE SEQUENCE</scope>
    <source>
        <strain evidence="1">CBS 123565</strain>
    </source>
</reference>
<organism evidence="1 2">
    <name type="scientific">Trichocladium antarcticum</name>
    <dbReference type="NCBI Taxonomy" id="1450529"/>
    <lineage>
        <taxon>Eukaryota</taxon>
        <taxon>Fungi</taxon>
        <taxon>Dikarya</taxon>
        <taxon>Ascomycota</taxon>
        <taxon>Pezizomycotina</taxon>
        <taxon>Sordariomycetes</taxon>
        <taxon>Sordariomycetidae</taxon>
        <taxon>Sordariales</taxon>
        <taxon>Chaetomiaceae</taxon>
        <taxon>Trichocladium</taxon>
    </lineage>
</organism>
<reference evidence="1" key="1">
    <citation type="journal article" date="2023" name="Mol. Phylogenet. Evol.">
        <title>Genome-scale phylogeny and comparative genomics of the fungal order Sordariales.</title>
        <authorList>
            <person name="Hensen N."/>
            <person name="Bonometti L."/>
            <person name="Westerberg I."/>
            <person name="Brannstrom I.O."/>
            <person name="Guillou S."/>
            <person name="Cros-Aarteil S."/>
            <person name="Calhoun S."/>
            <person name="Haridas S."/>
            <person name="Kuo A."/>
            <person name="Mondo S."/>
            <person name="Pangilinan J."/>
            <person name="Riley R."/>
            <person name="LaButti K."/>
            <person name="Andreopoulos B."/>
            <person name="Lipzen A."/>
            <person name="Chen C."/>
            <person name="Yan M."/>
            <person name="Daum C."/>
            <person name="Ng V."/>
            <person name="Clum A."/>
            <person name="Steindorff A."/>
            <person name="Ohm R.A."/>
            <person name="Martin F."/>
            <person name="Silar P."/>
            <person name="Natvig D.O."/>
            <person name="Lalanne C."/>
            <person name="Gautier V."/>
            <person name="Ament-Velasquez S.L."/>
            <person name="Kruys A."/>
            <person name="Hutchinson M.I."/>
            <person name="Powell A.J."/>
            <person name="Barry K."/>
            <person name="Miller A.N."/>
            <person name="Grigoriev I.V."/>
            <person name="Debuchy R."/>
            <person name="Gladieux P."/>
            <person name="Hiltunen Thoren M."/>
            <person name="Johannesson H."/>
        </authorList>
    </citation>
    <scope>NUCLEOTIDE SEQUENCE</scope>
    <source>
        <strain evidence="1">CBS 123565</strain>
    </source>
</reference>
<dbReference type="Proteomes" id="UP001304895">
    <property type="component" value="Unassembled WGS sequence"/>
</dbReference>
<sequence>MARSFDRPVTAQPHAERAELVASALRHFRVENGAHSQFLSSINYGRKTTLWYCRSGLETSTPSPRLVLHEPGDRQRRCLELLGCRNKTLPRLARLHDWLGADPADLAPLGWHCLSATPHVFITTPDRIDRIRTDMMHSSIHCSGSWDPFTAHMPQYTVQQSCLDLPRVLRRLGSETPLTSFWPSSTGNSKHIQQWTSTNRPVLVLGLHCLGVSVVMLLAPRRVGSPLLLGDLNPSNPFTFMEYTLTLRHHYRVRGFVFFAPALPLNHPCRPFACSKILSLTKLPASGPDTHQPLDPLSLRECTLYNTSPRQDGFRRSSSATASMGILGVPSLQKRRAVCVSGPQDVT</sequence>
<proteinExistence type="predicted"/>
<accession>A0AAN6ZHV6</accession>
<evidence type="ECO:0000313" key="1">
    <source>
        <dbReference type="EMBL" id="KAK4138473.1"/>
    </source>
</evidence>
<evidence type="ECO:0000313" key="2">
    <source>
        <dbReference type="Proteomes" id="UP001304895"/>
    </source>
</evidence>
<dbReference type="AlphaFoldDB" id="A0AAN6ZHV6"/>
<name>A0AAN6ZHV6_9PEZI</name>
<gene>
    <name evidence="1" type="ORF">BT67DRAFT_10639</name>
</gene>
<dbReference type="EMBL" id="MU853401">
    <property type="protein sequence ID" value="KAK4138473.1"/>
    <property type="molecule type" value="Genomic_DNA"/>
</dbReference>